<accession>A0A0J7KHY7</accession>
<gene>
    <name evidence="2" type="ORF">RF55_10501</name>
</gene>
<comment type="caution">
    <text evidence="2">The sequence shown here is derived from an EMBL/GenBank/DDBJ whole genome shotgun (WGS) entry which is preliminary data.</text>
</comment>
<dbReference type="AlphaFoldDB" id="A0A0J7KHY7"/>
<name>A0A0J7KHY7_LASNI</name>
<dbReference type="PaxDb" id="67767-A0A0J7KHY7"/>
<reference evidence="2 3" key="1">
    <citation type="submission" date="2015-04" db="EMBL/GenBank/DDBJ databases">
        <title>Lasius niger genome sequencing.</title>
        <authorList>
            <person name="Konorov E.A."/>
            <person name="Nikitin M.A."/>
            <person name="Kirill M.V."/>
            <person name="Chang P."/>
        </authorList>
    </citation>
    <scope>NUCLEOTIDE SEQUENCE [LARGE SCALE GENOMIC DNA]</scope>
    <source>
        <tissue evidence="2">Whole</tissue>
    </source>
</reference>
<evidence type="ECO:0000313" key="3">
    <source>
        <dbReference type="Proteomes" id="UP000036403"/>
    </source>
</evidence>
<evidence type="ECO:0000256" key="1">
    <source>
        <dbReference type="SAM" id="MobiDB-lite"/>
    </source>
</evidence>
<dbReference type="Proteomes" id="UP000036403">
    <property type="component" value="Unassembled WGS sequence"/>
</dbReference>
<organism evidence="2 3">
    <name type="scientific">Lasius niger</name>
    <name type="common">Black garden ant</name>
    <dbReference type="NCBI Taxonomy" id="67767"/>
    <lineage>
        <taxon>Eukaryota</taxon>
        <taxon>Metazoa</taxon>
        <taxon>Ecdysozoa</taxon>
        <taxon>Arthropoda</taxon>
        <taxon>Hexapoda</taxon>
        <taxon>Insecta</taxon>
        <taxon>Pterygota</taxon>
        <taxon>Neoptera</taxon>
        <taxon>Endopterygota</taxon>
        <taxon>Hymenoptera</taxon>
        <taxon>Apocrita</taxon>
        <taxon>Aculeata</taxon>
        <taxon>Formicoidea</taxon>
        <taxon>Formicidae</taxon>
        <taxon>Formicinae</taxon>
        <taxon>Lasius</taxon>
        <taxon>Lasius</taxon>
    </lineage>
</organism>
<sequence>MLTVYSYHPETKEYLGEQTPYISIGTGIPAGCTLVAPAVAETGFVYCWNGKEWVKTENHRGETVYNEADASPFEIKQLGPLPDGYTELVPPALTQVGETLNWEGSAWQIVPPSVQQQALSKYQQGISQCSSMAPQGKTPSDQMQNYYQSLWEIAYPQTKKVSARVQLNAVKVPVQTLPTPPAGLGDPNDPDSGWWA</sequence>
<proteinExistence type="predicted"/>
<protein>
    <submittedName>
        <fullName evidence="2">Tail protein</fullName>
    </submittedName>
</protein>
<keyword evidence="3" id="KW-1185">Reference proteome</keyword>
<dbReference type="EMBL" id="LBMM01007346">
    <property type="protein sequence ID" value="KMQ89816.1"/>
    <property type="molecule type" value="Genomic_DNA"/>
</dbReference>
<evidence type="ECO:0000313" key="2">
    <source>
        <dbReference type="EMBL" id="KMQ89816.1"/>
    </source>
</evidence>
<feature type="region of interest" description="Disordered" evidence="1">
    <location>
        <begin position="175"/>
        <end position="196"/>
    </location>
</feature>